<keyword evidence="1" id="KW-0812">Transmembrane</keyword>
<evidence type="ECO:0000256" key="1">
    <source>
        <dbReference type="SAM" id="Phobius"/>
    </source>
</evidence>
<proteinExistence type="predicted"/>
<keyword evidence="1" id="KW-0472">Membrane</keyword>
<dbReference type="Proteomes" id="UP001180020">
    <property type="component" value="Unassembled WGS sequence"/>
</dbReference>
<name>A0AAV9DRE2_ACOCL</name>
<accession>A0AAV9DRE2</accession>
<dbReference type="EMBL" id="JAUJYO010000011">
    <property type="protein sequence ID" value="KAK1303093.1"/>
    <property type="molecule type" value="Genomic_DNA"/>
</dbReference>
<dbReference type="AlphaFoldDB" id="A0AAV9DRE2"/>
<evidence type="ECO:0000313" key="2">
    <source>
        <dbReference type="EMBL" id="KAK1303093.1"/>
    </source>
</evidence>
<feature type="transmembrane region" description="Helical" evidence="1">
    <location>
        <begin position="34"/>
        <end position="56"/>
    </location>
</feature>
<reference evidence="2" key="1">
    <citation type="journal article" date="2023" name="Nat. Commun.">
        <title>Diploid and tetraploid genomes of Acorus and the evolution of monocots.</title>
        <authorList>
            <person name="Ma L."/>
            <person name="Liu K.W."/>
            <person name="Li Z."/>
            <person name="Hsiao Y.Y."/>
            <person name="Qi Y."/>
            <person name="Fu T."/>
            <person name="Tang G.D."/>
            <person name="Zhang D."/>
            <person name="Sun W.H."/>
            <person name="Liu D.K."/>
            <person name="Li Y."/>
            <person name="Chen G.Z."/>
            <person name="Liu X.D."/>
            <person name="Liao X.Y."/>
            <person name="Jiang Y.T."/>
            <person name="Yu X."/>
            <person name="Hao Y."/>
            <person name="Huang J."/>
            <person name="Zhao X.W."/>
            <person name="Ke S."/>
            <person name="Chen Y.Y."/>
            <person name="Wu W.L."/>
            <person name="Hsu J.L."/>
            <person name="Lin Y.F."/>
            <person name="Huang M.D."/>
            <person name="Li C.Y."/>
            <person name="Huang L."/>
            <person name="Wang Z.W."/>
            <person name="Zhao X."/>
            <person name="Zhong W.Y."/>
            <person name="Peng D.H."/>
            <person name="Ahmad S."/>
            <person name="Lan S."/>
            <person name="Zhang J.S."/>
            <person name="Tsai W.C."/>
            <person name="Van de Peer Y."/>
            <person name="Liu Z.J."/>
        </authorList>
    </citation>
    <scope>NUCLEOTIDE SEQUENCE</scope>
    <source>
        <strain evidence="2">CP</strain>
    </source>
</reference>
<evidence type="ECO:0000313" key="4">
    <source>
        <dbReference type="Proteomes" id="UP001180020"/>
    </source>
</evidence>
<feature type="transmembrane region" description="Helical" evidence="1">
    <location>
        <begin position="7"/>
        <end position="28"/>
    </location>
</feature>
<protein>
    <recommendedName>
        <fullName evidence="5">WAT1-related protein</fullName>
    </recommendedName>
</protein>
<evidence type="ECO:0008006" key="5">
    <source>
        <dbReference type="Google" id="ProtNLM"/>
    </source>
</evidence>
<comment type="caution">
    <text evidence="2">The sequence shown here is derived from an EMBL/GenBank/DDBJ whole genome shotgun (WGS) entry which is preliminary data.</text>
</comment>
<sequence length="68" mass="7399">MEKMKEPMSMLLVQIMGTGMMILSKIILSEGVSIFPLLAFRNLVGAVCVAPLAFSLERVASIPTKPFT</sequence>
<keyword evidence="4" id="KW-1185">Reference proteome</keyword>
<gene>
    <name evidence="3" type="ORF">QJS10_CPA01g00646</name>
    <name evidence="2" type="ORF">QJS10_CPB11g01896</name>
</gene>
<dbReference type="EMBL" id="JAUJYO010000001">
    <property type="protein sequence ID" value="KAK1325038.1"/>
    <property type="molecule type" value="Genomic_DNA"/>
</dbReference>
<reference evidence="2" key="2">
    <citation type="submission" date="2023-06" db="EMBL/GenBank/DDBJ databases">
        <authorList>
            <person name="Ma L."/>
            <person name="Liu K.-W."/>
            <person name="Li Z."/>
            <person name="Hsiao Y.-Y."/>
            <person name="Qi Y."/>
            <person name="Fu T."/>
            <person name="Tang G."/>
            <person name="Zhang D."/>
            <person name="Sun W.-H."/>
            <person name="Liu D.-K."/>
            <person name="Li Y."/>
            <person name="Chen G.-Z."/>
            <person name="Liu X.-D."/>
            <person name="Liao X.-Y."/>
            <person name="Jiang Y.-T."/>
            <person name="Yu X."/>
            <person name="Hao Y."/>
            <person name="Huang J."/>
            <person name="Zhao X.-W."/>
            <person name="Ke S."/>
            <person name="Chen Y.-Y."/>
            <person name="Wu W.-L."/>
            <person name="Hsu J.-L."/>
            <person name="Lin Y.-F."/>
            <person name="Huang M.-D."/>
            <person name="Li C.-Y."/>
            <person name="Huang L."/>
            <person name="Wang Z.-W."/>
            <person name="Zhao X."/>
            <person name="Zhong W.-Y."/>
            <person name="Peng D.-H."/>
            <person name="Ahmad S."/>
            <person name="Lan S."/>
            <person name="Zhang J.-S."/>
            <person name="Tsai W.-C."/>
            <person name="Van De Peer Y."/>
            <person name="Liu Z.-J."/>
        </authorList>
    </citation>
    <scope>NUCLEOTIDE SEQUENCE</scope>
    <source>
        <strain evidence="2">CP</strain>
        <tissue evidence="2">Leaves</tissue>
    </source>
</reference>
<evidence type="ECO:0000313" key="3">
    <source>
        <dbReference type="EMBL" id="KAK1325038.1"/>
    </source>
</evidence>
<organism evidence="2 4">
    <name type="scientific">Acorus calamus</name>
    <name type="common">Sweet flag</name>
    <dbReference type="NCBI Taxonomy" id="4465"/>
    <lineage>
        <taxon>Eukaryota</taxon>
        <taxon>Viridiplantae</taxon>
        <taxon>Streptophyta</taxon>
        <taxon>Embryophyta</taxon>
        <taxon>Tracheophyta</taxon>
        <taxon>Spermatophyta</taxon>
        <taxon>Magnoliopsida</taxon>
        <taxon>Liliopsida</taxon>
        <taxon>Acoraceae</taxon>
        <taxon>Acorus</taxon>
    </lineage>
</organism>
<keyword evidence="1" id="KW-1133">Transmembrane helix</keyword>